<evidence type="ECO:0000313" key="1">
    <source>
        <dbReference type="EMBL" id="RHN44904.1"/>
    </source>
</evidence>
<comment type="caution">
    <text evidence="1">The sequence shown here is derived from an EMBL/GenBank/DDBJ whole genome shotgun (WGS) entry which is preliminary data.</text>
</comment>
<dbReference type="AlphaFoldDB" id="A0A396GZK0"/>
<dbReference type="Proteomes" id="UP000265566">
    <property type="component" value="Chromosome 7"/>
</dbReference>
<accession>A0A396GZK0</accession>
<proteinExistence type="predicted"/>
<organism evidence="1">
    <name type="scientific">Medicago truncatula</name>
    <name type="common">Barrel medic</name>
    <name type="synonym">Medicago tribuloides</name>
    <dbReference type="NCBI Taxonomy" id="3880"/>
    <lineage>
        <taxon>Eukaryota</taxon>
        <taxon>Viridiplantae</taxon>
        <taxon>Streptophyta</taxon>
        <taxon>Embryophyta</taxon>
        <taxon>Tracheophyta</taxon>
        <taxon>Spermatophyta</taxon>
        <taxon>Magnoliopsida</taxon>
        <taxon>eudicotyledons</taxon>
        <taxon>Gunneridae</taxon>
        <taxon>Pentapetalae</taxon>
        <taxon>rosids</taxon>
        <taxon>fabids</taxon>
        <taxon>Fabales</taxon>
        <taxon>Fabaceae</taxon>
        <taxon>Papilionoideae</taxon>
        <taxon>50 kb inversion clade</taxon>
        <taxon>NPAAA clade</taxon>
        <taxon>Hologalegina</taxon>
        <taxon>IRL clade</taxon>
        <taxon>Trifolieae</taxon>
        <taxon>Medicago</taxon>
    </lineage>
</organism>
<protein>
    <submittedName>
        <fullName evidence="1">Uncharacterized protein</fullName>
    </submittedName>
</protein>
<dbReference type="Gramene" id="rna39081">
    <property type="protein sequence ID" value="RHN44904.1"/>
    <property type="gene ID" value="gene39081"/>
</dbReference>
<sequence length="67" mass="7862">MNLDSSTRVTRSVFLLVFVSRGGFLCNKTLSSFSYHCLITLESRKRKREKRVRAMYSCCFNLSKLYL</sequence>
<name>A0A396GZK0_MEDTR</name>
<dbReference type="EMBL" id="PSQE01000007">
    <property type="protein sequence ID" value="RHN44904.1"/>
    <property type="molecule type" value="Genomic_DNA"/>
</dbReference>
<reference evidence="1" key="1">
    <citation type="journal article" date="2018" name="Nat. Plants">
        <title>Whole-genome landscape of Medicago truncatula symbiotic genes.</title>
        <authorList>
            <person name="Pecrix Y."/>
            <person name="Gamas P."/>
            <person name="Carrere S."/>
        </authorList>
    </citation>
    <scope>NUCLEOTIDE SEQUENCE</scope>
    <source>
        <tissue evidence="1">Leaves</tissue>
    </source>
</reference>
<gene>
    <name evidence="1" type="ORF">MtrunA17_Chr7g0224441</name>
</gene>